<organism evidence="9 10">
    <name type="scientific">Pseudooceanicola lipolyticus</name>
    <dbReference type="NCBI Taxonomy" id="2029104"/>
    <lineage>
        <taxon>Bacteria</taxon>
        <taxon>Pseudomonadati</taxon>
        <taxon>Pseudomonadota</taxon>
        <taxon>Alphaproteobacteria</taxon>
        <taxon>Rhodobacterales</taxon>
        <taxon>Paracoccaceae</taxon>
        <taxon>Pseudooceanicola</taxon>
    </lineage>
</organism>
<feature type="domain" description="ABC transporter substrate-binding protein PnrA-like" evidence="8">
    <location>
        <begin position="27"/>
        <end position="319"/>
    </location>
</feature>
<comment type="similarity">
    <text evidence="2">Belongs to the BMP lipoprotein family.</text>
</comment>
<feature type="signal peptide" evidence="7">
    <location>
        <begin position="1"/>
        <end position="21"/>
    </location>
</feature>
<evidence type="ECO:0000256" key="2">
    <source>
        <dbReference type="ARBA" id="ARBA00008610"/>
    </source>
</evidence>
<keyword evidence="10" id="KW-1185">Reference proteome</keyword>
<evidence type="ECO:0000256" key="4">
    <source>
        <dbReference type="ARBA" id="ARBA00022729"/>
    </source>
</evidence>
<evidence type="ECO:0000313" key="9">
    <source>
        <dbReference type="EMBL" id="PJE38651.1"/>
    </source>
</evidence>
<dbReference type="InterPro" id="IPR050957">
    <property type="entry name" value="BMP_lipoprotein"/>
</dbReference>
<evidence type="ECO:0000256" key="7">
    <source>
        <dbReference type="SAM" id="SignalP"/>
    </source>
</evidence>
<evidence type="ECO:0000256" key="1">
    <source>
        <dbReference type="ARBA" id="ARBA00004193"/>
    </source>
</evidence>
<dbReference type="PANTHER" id="PTHR34296:SF2">
    <property type="entry name" value="ABC TRANSPORTER GUANOSINE-BINDING PROTEIN NUPN"/>
    <property type="match status" value="1"/>
</dbReference>
<dbReference type="AlphaFoldDB" id="A0A2M8J798"/>
<keyword evidence="5" id="KW-0472">Membrane</keyword>
<accession>A0A2M8J798</accession>
<dbReference type="InterPro" id="IPR028082">
    <property type="entry name" value="Peripla_BP_I"/>
</dbReference>
<keyword evidence="6" id="KW-0449">Lipoprotein</keyword>
<dbReference type="RefSeq" id="WP_100160780.1">
    <property type="nucleotide sequence ID" value="NZ_PGTB01000001.1"/>
</dbReference>
<keyword evidence="4 7" id="KW-0732">Signal</keyword>
<comment type="subcellular location">
    <subcellularLocation>
        <location evidence="1">Cell membrane</location>
        <topology evidence="1">Lipid-anchor</topology>
    </subcellularLocation>
</comment>
<feature type="chain" id="PRO_5014753838" evidence="7">
    <location>
        <begin position="22"/>
        <end position="340"/>
    </location>
</feature>
<dbReference type="GO" id="GO:0005886">
    <property type="term" value="C:plasma membrane"/>
    <property type="evidence" value="ECO:0007669"/>
    <property type="project" value="UniProtKB-SubCell"/>
</dbReference>
<dbReference type="OrthoDB" id="9784230at2"/>
<evidence type="ECO:0000256" key="6">
    <source>
        <dbReference type="ARBA" id="ARBA00023288"/>
    </source>
</evidence>
<dbReference type="SUPFAM" id="SSF53822">
    <property type="entry name" value="Periplasmic binding protein-like I"/>
    <property type="match status" value="1"/>
</dbReference>
<dbReference type="EMBL" id="PGTB01000001">
    <property type="protein sequence ID" value="PJE38651.1"/>
    <property type="molecule type" value="Genomic_DNA"/>
</dbReference>
<evidence type="ECO:0000256" key="5">
    <source>
        <dbReference type="ARBA" id="ARBA00023136"/>
    </source>
</evidence>
<evidence type="ECO:0000313" key="10">
    <source>
        <dbReference type="Proteomes" id="UP000231553"/>
    </source>
</evidence>
<dbReference type="Gene3D" id="3.40.50.2300">
    <property type="match status" value="2"/>
</dbReference>
<reference evidence="9 10" key="1">
    <citation type="journal article" date="2018" name="Int. J. Syst. Evol. Microbiol.">
        <title>Pseudooceanicola lipolyticus sp. nov., a marine alphaproteobacterium, reclassification of Oceanicola flagellatus as Pseudooceanicola flagellatus comb. nov. and emended description of the genus Pseudooceanicola.</title>
        <authorList>
            <person name="Huang M.-M."/>
            <person name="Guo L.-L."/>
            <person name="Wu Y.-H."/>
            <person name="Lai Q.-L."/>
            <person name="Shao Z.-Z."/>
            <person name="Wang C.-S."/>
            <person name="Wu M."/>
            <person name="Xu X.-W."/>
        </authorList>
    </citation>
    <scope>NUCLEOTIDE SEQUENCE [LARGE SCALE GENOMIC DNA]</scope>
    <source>
        <strain evidence="9 10">157</strain>
    </source>
</reference>
<dbReference type="PANTHER" id="PTHR34296">
    <property type="entry name" value="TRANSCRIPTIONAL ACTIVATOR PROTEIN MED"/>
    <property type="match status" value="1"/>
</dbReference>
<keyword evidence="3" id="KW-1003">Cell membrane</keyword>
<sequence length="340" mass="35167">MTLSRILGGIAMSLVAGTGFAADAPAALVVAQGGLGDGAWNDTANAGFEAGIAATGLEGRAIESNDVVAQGEEIMRRAADAGFGLVMSLEYAHGEGMESLAPDYPNTKWAIFNQTRAGDNIASVLFGEHQGSYLAGVLAAQMTTTEGVEGINPEPILGVIPAIKSPGIDKFVVGFIQGAQSVNPDIEVKVGYAETFGDPTKGEQMAKAMFESGADIIYHVAGGTGLGVIAAAEATGHYAIGVDTNQDGLAPGHVLTSMVKRVDVATQQLVEHYANDSYPGGQTLVFGLTENGVGLTDMQYTKEIVPAEYMEAVEAAKAGIIAGDIDVWDVSAQGYPDFYQ</sequence>
<name>A0A2M8J798_9RHOB</name>
<comment type="caution">
    <text evidence="9">The sequence shown here is derived from an EMBL/GenBank/DDBJ whole genome shotgun (WGS) entry which is preliminary data.</text>
</comment>
<dbReference type="Proteomes" id="UP000231553">
    <property type="component" value="Unassembled WGS sequence"/>
</dbReference>
<gene>
    <name evidence="9" type="ORF">CVM52_00550</name>
</gene>
<evidence type="ECO:0000256" key="3">
    <source>
        <dbReference type="ARBA" id="ARBA00022475"/>
    </source>
</evidence>
<protein>
    <submittedName>
        <fullName evidence="9">BMP family ABC transporter substrate-binding protein</fullName>
    </submittedName>
</protein>
<dbReference type="InterPro" id="IPR003760">
    <property type="entry name" value="PnrA-like"/>
</dbReference>
<evidence type="ECO:0000259" key="8">
    <source>
        <dbReference type="Pfam" id="PF02608"/>
    </source>
</evidence>
<proteinExistence type="inferred from homology"/>
<dbReference type="Pfam" id="PF02608">
    <property type="entry name" value="Bmp"/>
    <property type="match status" value="1"/>
</dbReference>